<dbReference type="Pfam" id="PF00126">
    <property type="entry name" value="HTH_1"/>
    <property type="match status" value="1"/>
</dbReference>
<dbReference type="eggNOG" id="COG0583">
    <property type="taxonomic scope" value="Bacteria"/>
</dbReference>
<dbReference type="Proteomes" id="UP000070326">
    <property type="component" value="Unassembled WGS sequence"/>
</dbReference>
<proteinExistence type="inferred from homology"/>
<dbReference type="GO" id="GO:0003700">
    <property type="term" value="F:DNA-binding transcription factor activity"/>
    <property type="evidence" value="ECO:0007669"/>
    <property type="project" value="InterPro"/>
</dbReference>
<name>A0A135YVP9_9FIRM</name>
<gene>
    <name evidence="6" type="ORF">HMPREF3195_00730</name>
</gene>
<accession>A0A135YVP9</accession>
<dbReference type="Gene3D" id="3.40.190.290">
    <property type="match status" value="1"/>
</dbReference>
<reference evidence="6 7" key="1">
    <citation type="submission" date="2016-02" db="EMBL/GenBank/DDBJ databases">
        <authorList>
            <person name="Wen L."/>
            <person name="He K."/>
            <person name="Yang H."/>
        </authorList>
    </citation>
    <scope>NUCLEOTIDE SEQUENCE [LARGE SCALE GENOMIC DNA]</scope>
    <source>
        <strain evidence="6 7">MJR8628A</strain>
    </source>
</reference>
<dbReference type="PROSITE" id="PS50931">
    <property type="entry name" value="HTH_LYSR"/>
    <property type="match status" value="1"/>
</dbReference>
<dbReference type="GO" id="GO:0000976">
    <property type="term" value="F:transcription cis-regulatory region binding"/>
    <property type="evidence" value="ECO:0007669"/>
    <property type="project" value="TreeGrafter"/>
</dbReference>
<dbReference type="AlphaFoldDB" id="A0A135YVP9"/>
<evidence type="ECO:0000256" key="3">
    <source>
        <dbReference type="ARBA" id="ARBA00023125"/>
    </source>
</evidence>
<evidence type="ECO:0000256" key="2">
    <source>
        <dbReference type="ARBA" id="ARBA00023015"/>
    </source>
</evidence>
<dbReference type="InterPro" id="IPR036388">
    <property type="entry name" value="WH-like_DNA-bd_sf"/>
</dbReference>
<evidence type="ECO:0000313" key="6">
    <source>
        <dbReference type="EMBL" id="KXI13421.1"/>
    </source>
</evidence>
<keyword evidence="4" id="KW-0804">Transcription</keyword>
<evidence type="ECO:0000259" key="5">
    <source>
        <dbReference type="PROSITE" id="PS50931"/>
    </source>
</evidence>
<dbReference type="EMBL" id="LSQZ01000023">
    <property type="protein sequence ID" value="KXI13421.1"/>
    <property type="molecule type" value="Genomic_DNA"/>
</dbReference>
<dbReference type="InterPro" id="IPR000847">
    <property type="entry name" value="LysR_HTH_N"/>
</dbReference>
<dbReference type="PATRIC" id="fig|1261.3.peg.1016"/>
<feature type="domain" description="HTH lysR-type" evidence="5">
    <location>
        <begin position="7"/>
        <end position="64"/>
    </location>
</feature>
<sequence>MYGGLSMKFQQLKHFKALAEIRHYAKTAKYLCISQSYLSTSILNLEKEIGFSLFDRNNRNVVLNRNGTIFLEFVNRLLELLDEGIEYVREMNENYSYVNIGILPEVSSLLGPKFFSSIDLNHENERIKVNVKKISKYSKDLFQDLKNFKLDIIFTTKDNINFDKKILDYSSACPSNPRETLNNIVLVPVLNQKFVLLVSKNHELSRYESIRISQALNYPFIKYTDNTSLDDYVQSLFEITNNRIYDVSYTVDTYELAAGLAASGLGIAIVPDLPYLDYIDAHKINISYPVYSRTIYMAIIKNDHINPQTKKVYNEVFKYAKKNNLISKNFKYKLHL</sequence>
<dbReference type="PANTHER" id="PTHR30126:SF39">
    <property type="entry name" value="HTH-TYPE TRANSCRIPTIONAL REGULATOR CYSL"/>
    <property type="match status" value="1"/>
</dbReference>
<keyword evidence="2" id="KW-0805">Transcription regulation</keyword>
<organism evidence="6 7">
    <name type="scientific">Peptostreptococcus anaerobius</name>
    <dbReference type="NCBI Taxonomy" id="1261"/>
    <lineage>
        <taxon>Bacteria</taxon>
        <taxon>Bacillati</taxon>
        <taxon>Bacillota</taxon>
        <taxon>Clostridia</taxon>
        <taxon>Peptostreptococcales</taxon>
        <taxon>Peptostreptococcaceae</taxon>
        <taxon>Peptostreptococcus</taxon>
    </lineage>
</organism>
<dbReference type="Pfam" id="PF03466">
    <property type="entry name" value="LysR_substrate"/>
    <property type="match status" value="1"/>
</dbReference>
<evidence type="ECO:0000256" key="1">
    <source>
        <dbReference type="ARBA" id="ARBA00009437"/>
    </source>
</evidence>
<evidence type="ECO:0000256" key="4">
    <source>
        <dbReference type="ARBA" id="ARBA00023163"/>
    </source>
</evidence>
<keyword evidence="3" id="KW-0238">DNA-binding</keyword>
<comment type="caution">
    <text evidence="6">The sequence shown here is derived from an EMBL/GenBank/DDBJ whole genome shotgun (WGS) entry which is preliminary data.</text>
</comment>
<protein>
    <submittedName>
        <fullName evidence="6">Transcriptional regulator, LysR family</fullName>
    </submittedName>
</protein>
<dbReference type="Gene3D" id="1.10.10.10">
    <property type="entry name" value="Winged helix-like DNA-binding domain superfamily/Winged helix DNA-binding domain"/>
    <property type="match status" value="1"/>
</dbReference>
<evidence type="ECO:0000313" key="7">
    <source>
        <dbReference type="Proteomes" id="UP000070326"/>
    </source>
</evidence>
<dbReference type="STRING" id="1261.HMPREF3195_00730"/>
<dbReference type="InterPro" id="IPR005119">
    <property type="entry name" value="LysR_subst-bd"/>
</dbReference>
<dbReference type="InterPro" id="IPR036390">
    <property type="entry name" value="WH_DNA-bd_sf"/>
</dbReference>
<comment type="similarity">
    <text evidence="1">Belongs to the LysR transcriptional regulatory family.</text>
</comment>
<dbReference type="PANTHER" id="PTHR30126">
    <property type="entry name" value="HTH-TYPE TRANSCRIPTIONAL REGULATOR"/>
    <property type="match status" value="1"/>
</dbReference>
<dbReference type="SUPFAM" id="SSF53850">
    <property type="entry name" value="Periplasmic binding protein-like II"/>
    <property type="match status" value="1"/>
</dbReference>
<dbReference type="SUPFAM" id="SSF46785">
    <property type="entry name" value="Winged helix' DNA-binding domain"/>
    <property type="match status" value="1"/>
</dbReference>